<dbReference type="GeneID" id="70125994"/>
<dbReference type="AlphaFoldDB" id="A0A9P8UK57"/>
<gene>
    <name evidence="1" type="ORF">BKA67DRAFT_503644</name>
</gene>
<name>A0A9P8UK57_9PEZI</name>
<protein>
    <submittedName>
        <fullName evidence="1">Uncharacterized protein</fullName>
    </submittedName>
</protein>
<evidence type="ECO:0000313" key="1">
    <source>
        <dbReference type="EMBL" id="KAH6653579.1"/>
    </source>
</evidence>
<feature type="non-terminal residue" evidence="1">
    <location>
        <position position="290"/>
    </location>
</feature>
<dbReference type="Proteomes" id="UP000758603">
    <property type="component" value="Unassembled WGS sequence"/>
</dbReference>
<dbReference type="EMBL" id="JAGPXC010000005">
    <property type="protein sequence ID" value="KAH6653579.1"/>
    <property type="molecule type" value="Genomic_DNA"/>
</dbReference>
<comment type="caution">
    <text evidence="1">The sequence shown here is derived from an EMBL/GenBank/DDBJ whole genome shotgun (WGS) entry which is preliminary data.</text>
</comment>
<evidence type="ECO:0000313" key="2">
    <source>
        <dbReference type="Proteomes" id="UP000758603"/>
    </source>
</evidence>
<proteinExistence type="predicted"/>
<sequence length="290" mass="33344">SLLPLLTLADWREDHIYDERPPICVHYSLEWKLTVNGRSRTKDMEQDVVLAPSAIWMRALRPNLQKIVDTKLSSNKTYRAAETSVTVHVSDRAERDLTKRFDGLDIDWAVLENQLVAWSRLFRAGKRLRLTMEFKYIEKGGKLETHGDVPQFIREQLKAAKQNVSNRKRKRDESPVRALPPININVSSSPHAADTSGIWATEPLGPKNVERLNIPGLREDILQYYTMWHQSRVRQANLKSEFSKANDLTLESGFSLDQVHRDQNPAFYTEQGVKPGIARSYVEDIPGWVE</sequence>
<organism evidence="1 2">
    <name type="scientific">Truncatella angustata</name>
    <dbReference type="NCBI Taxonomy" id="152316"/>
    <lineage>
        <taxon>Eukaryota</taxon>
        <taxon>Fungi</taxon>
        <taxon>Dikarya</taxon>
        <taxon>Ascomycota</taxon>
        <taxon>Pezizomycotina</taxon>
        <taxon>Sordariomycetes</taxon>
        <taxon>Xylariomycetidae</taxon>
        <taxon>Amphisphaeriales</taxon>
        <taxon>Sporocadaceae</taxon>
        <taxon>Truncatella</taxon>
    </lineage>
</organism>
<reference evidence="1" key="1">
    <citation type="journal article" date="2021" name="Nat. Commun.">
        <title>Genetic determinants of endophytism in the Arabidopsis root mycobiome.</title>
        <authorList>
            <person name="Mesny F."/>
            <person name="Miyauchi S."/>
            <person name="Thiergart T."/>
            <person name="Pickel B."/>
            <person name="Atanasova L."/>
            <person name="Karlsson M."/>
            <person name="Huettel B."/>
            <person name="Barry K.W."/>
            <person name="Haridas S."/>
            <person name="Chen C."/>
            <person name="Bauer D."/>
            <person name="Andreopoulos W."/>
            <person name="Pangilinan J."/>
            <person name="LaButti K."/>
            <person name="Riley R."/>
            <person name="Lipzen A."/>
            <person name="Clum A."/>
            <person name="Drula E."/>
            <person name="Henrissat B."/>
            <person name="Kohler A."/>
            <person name="Grigoriev I.V."/>
            <person name="Martin F.M."/>
            <person name="Hacquard S."/>
        </authorList>
    </citation>
    <scope>NUCLEOTIDE SEQUENCE</scope>
    <source>
        <strain evidence="1">MPI-SDFR-AT-0073</strain>
    </source>
</reference>
<keyword evidence="2" id="KW-1185">Reference proteome</keyword>
<dbReference type="RefSeq" id="XP_045957856.1">
    <property type="nucleotide sequence ID" value="XM_046097102.1"/>
</dbReference>
<feature type="non-terminal residue" evidence="1">
    <location>
        <position position="1"/>
    </location>
</feature>
<dbReference type="OrthoDB" id="4777547at2759"/>
<accession>A0A9P8UK57</accession>